<evidence type="ECO:0000313" key="2">
    <source>
        <dbReference type="Proteomes" id="UP000315440"/>
    </source>
</evidence>
<name>A0A5C5ZPE6_9BACT</name>
<gene>
    <name evidence="1" type="ORF">Mal64_25820</name>
</gene>
<reference evidence="1 2" key="1">
    <citation type="submission" date="2019-02" db="EMBL/GenBank/DDBJ databases">
        <title>Deep-cultivation of Planctomycetes and their phenomic and genomic characterization uncovers novel biology.</title>
        <authorList>
            <person name="Wiegand S."/>
            <person name="Jogler M."/>
            <person name="Boedeker C."/>
            <person name="Pinto D."/>
            <person name="Vollmers J."/>
            <person name="Rivas-Marin E."/>
            <person name="Kohn T."/>
            <person name="Peeters S.H."/>
            <person name="Heuer A."/>
            <person name="Rast P."/>
            <person name="Oberbeckmann S."/>
            <person name="Bunk B."/>
            <person name="Jeske O."/>
            <person name="Meyerdierks A."/>
            <person name="Storesund J.E."/>
            <person name="Kallscheuer N."/>
            <person name="Luecker S."/>
            <person name="Lage O.M."/>
            <person name="Pohl T."/>
            <person name="Merkel B.J."/>
            <person name="Hornburger P."/>
            <person name="Mueller R.-W."/>
            <person name="Bruemmer F."/>
            <person name="Labrenz M."/>
            <person name="Spormann A.M."/>
            <person name="Op Den Camp H."/>
            <person name="Overmann J."/>
            <person name="Amann R."/>
            <person name="Jetten M.S.M."/>
            <person name="Mascher T."/>
            <person name="Medema M.H."/>
            <person name="Devos D.P."/>
            <person name="Kaster A.-K."/>
            <person name="Ovreas L."/>
            <person name="Rohde M."/>
            <person name="Galperin M.Y."/>
            <person name="Jogler C."/>
        </authorList>
    </citation>
    <scope>NUCLEOTIDE SEQUENCE [LARGE SCALE GENOMIC DNA]</scope>
    <source>
        <strain evidence="1 2">Mal64</strain>
    </source>
</reference>
<organism evidence="1 2">
    <name type="scientific">Pseudobythopirellula maris</name>
    <dbReference type="NCBI Taxonomy" id="2527991"/>
    <lineage>
        <taxon>Bacteria</taxon>
        <taxon>Pseudomonadati</taxon>
        <taxon>Planctomycetota</taxon>
        <taxon>Planctomycetia</taxon>
        <taxon>Pirellulales</taxon>
        <taxon>Lacipirellulaceae</taxon>
        <taxon>Pseudobythopirellula</taxon>
    </lineage>
</organism>
<sequence length="86" mass="9721">MWHVEVDPGGMVLGCMQRDSGMPYACPKLQRAIAFRPYPKQNALTTFLIIQRKDGHSTPIKTNPHSHHVAFVPNLNRFAHVEILTS</sequence>
<keyword evidence="2" id="KW-1185">Reference proteome</keyword>
<dbReference type="AlphaFoldDB" id="A0A5C5ZPE6"/>
<dbReference type="EMBL" id="SJPQ01000002">
    <property type="protein sequence ID" value="TWT89090.1"/>
    <property type="molecule type" value="Genomic_DNA"/>
</dbReference>
<evidence type="ECO:0000313" key="1">
    <source>
        <dbReference type="EMBL" id="TWT89090.1"/>
    </source>
</evidence>
<dbReference type="Proteomes" id="UP000315440">
    <property type="component" value="Unassembled WGS sequence"/>
</dbReference>
<protein>
    <submittedName>
        <fullName evidence="1">Uncharacterized protein</fullName>
    </submittedName>
</protein>
<proteinExistence type="predicted"/>
<comment type="caution">
    <text evidence="1">The sequence shown here is derived from an EMBL/GenBank/DDBJ whole genome shotgun (WGS) entry which is preliminary data.</text>
</comment>
<accession>A0A5C5ZPE6</accession>